<accession>A0A6J4S7G5</accession>
<evidence type="ECO:0000256" key="1">
    <source>
        <dbReference type="SAM" id="MobiDB-lite"/>
    </source>
</evidence>
<reference evidence="2" key="1">
    <citation type="submission" date="2020-02" db="EMBL/GenBank/DDBJ databases">
        <authorList>
            <person name="Meier V. D."/>
        </authorList>
    </citation>
    <scope>NUCLEOTIDE SEQUENCE</scope>
    <source>
        <strain evidence="2">AVDCRST_MAG25</strain>
    </source>
</reference>
<feature type="region of interest" description="Disordered" evidence="1">
    <location>
        <begin position="14"/>
        <end position="41"/>
    </location>
</feature>
<sequence length="108" mass="12194">MAYSVIVWLVDPGKHPQQDREEEWATAGRDDAPGAHTGSNLGYTLPRMRYGVYESQQEAESALAEVSDALQQNRPLRISSQASRQWLIPADRVHYVVCEEVERPKDGQ</sequence>
<protein>
    <submittedName>
        <fullName evidence="2">Uncharacterized protein</fullName>
    </submittedName>
</protein>
<evidence type="ECO:0000313" key="2">
    <source>
        <dbReference type="EMBL" id="CAA9491687.1"/>
    </source>
</evidence>
<dbReference type="AlphaFoldDB" id="A0A6J4S7G5"/>
<gene>
    <name evidence="2" type="ORF">AVDCRST_MAG25-3393</name>
</gene>
<proteinExistence type="predicted"/>
<name>A0A6J4S7G5_9ACTN</name>
<organism evidence="2">
    <name type="scientific">uncultured Rubrobacteraceae bacterium</name>
    <dbReference type="NCBI Taxonomy" id="349277"/>
    <lineage>
        <taxon>Bacteria</taxon>
        <taxon>Bacillati</taxon>
        <taxon>Actinomycetota</taxon>
        <taxon>Rubrobacteria</taxon>
        <taxon>Rubrobacterales</taxon>
        <taxon>Rubrobacteraceae</taxon>
        <taxon>environmental samples</taxon>
    </lineage>
</organism>
<dbReference type="EMBL" id="CADCVI010000232">
    <property type="protein sequence ID" value="CAA9491687.1"/>
    <property type="molecule type" value="Genomic_DNA"/>
</dbReference>